<dbReference type="InterPro" id="IPR000152">
    <property type="entry name" value="EGF-type_Asp/Asn_hydroxyl_site"/>
</dbReference>
<name>A0A6S7HG89_PARCT</name>
<dbReference type="SMART" id="SM00179">
    <property type="entry name" value="EGF_CA"/>
    <property type="match status" value="1"/>
</dbReference>
<comment type="caution">
    <text evidence="3">The sequence shown here is derived from an EMBL/GenBank/DDBJ whole genome shotgun (WGS) entry which is preliminary data.</text>
</comment>
<gene>
    <name evidence="3" type="ORF">PACLA_8A069399</name>
</gene>
<dbReference type="InterPro" id="IPR018097">
    <property type="entry name" value="EGF_Ca-bd_CS"/>
</dbReference>
<dbReference type="InterPro" id="IPR043502">
    <property type="entry name" value="DNA/RNA_pol_sf"/>
</dbReference>
<dbReference type="PROSITE" id="PS50024">
    <property type="entry name" value="SEA"/>
    <property type="match status" value="1"/>
</dbReference>
<dbReference type="InterPro" id="IPR000477">
    <property type="entry name" value="RT_dom"/>
</dbReference>
<dbReference type="SUPFAM" id="SSF57196">
    <property type="entry name" value="EGF/Laminin"/>
    <property type="match status" value="1"/>
</dbReference>
<evidence type="ECO:0000256" key="2">
    <source>
        <dbReference type="PROSITE-ProRule" id="PRU00076"/>
    </source>
</evidence>
<sequence>MINKSQHGFLHGRLCVTQLLATLHHIGQLLDRNVQTDVLFLDFAKVLDSVDHTILLKKLRSYGISRNLYNWFTDYLCGRTQCFVADGATSEWSQVTSGVPQGSILGPMLFLLFINDLPGIILPSTSTGLYADDTKLYKAIRSRQDCDLLRESLSLADDWSKQSNIDFNASKYRVAHREDSKACHTMDPSTVSFLSRKYLHLLISCYDVDMACTLSALPNLDRMFMFSYNNDLLPDTFRADYYLMNILSNQFASSQVCIYLTSCSSCNIFANILPSISIIDIDECKNPSLYSCHSEFDCVNTLSSYECVCNGRITNGKCEDEGYTRYRLNLRLKDEYTNALSNNASQEFKAIETRITNAMAKVYENNDAYDGIEVKKMKNGIVIT</sequence>
<evidence type="ECO:0000256" key="1">
    <source>
        <dbReference type="ARBA" id="ARBA00023157"/>
    </source>
</evidence>
<protein>
    <submittedName>
        <fullName evidence="3">RNA-directed DNA polymerase from mobile element jockey</fullName>
    </submittedName>
</protein>
<keyword evidence="1 2" id="KW-1015">Disulfide bond</keyword>
<dbReference type="EMBL" id="CACRXK020002505">
    <property type="protein sequence ID" value="CAB3994641.1"/>
    <property type="molecule type" value="Genomic_DNA"/>
</dbReference>
<dbReference type="AlphaFoldDB" id="A0A6S7HG89"/>
<feature type="non-terminal residue" evidence="3">
    <location>
        <position position="1"/>
    </location>
</feature>
<dbReference type="Proteomes" id="UP001152795">
    <property type="component" value="Unassembled WGS sequence"/>
</dbReference>
<reference evidence="3" key="1">
    <citation type="submission" date="2020-04" db="EMBL/GenBank/DDBJ databases">
        <authorList>
            <person name="Alioto T."/>
            <person name="Alioto T."/>
            <person name="Gomez Garrido J."/>
        </authorList>
    </citation>
    <scope>NUCLEOTIDE SEQUENCE</scope>
    <source>
        <strain evidence="3">A484AB</strain>
    </source>
</reference>
<comment type="caution">
    <text evidence="2">Lacks conserved residue(s) required for the propagation of feature annotation.</text>
</comment>
<dbReference type="CDD" id="cd00054">
    <property type="entry name" value="EGF_CA"/>
    <property type="match status" value="1"/>
</dbReference>
<dbReference type="Pfam" id="PF01390">
    <property type="entry name" value="SEA"/>
    <property type="match status" value="1"/>
</dbReference>
<dbReference type="InterPro" id="IPR001881">
    <property type="entry name" value="EGF-like_Ca-bd_dom"/>
</dbReference>
<keyword evidence="3" id="KW-0695">RNA-directed DNA polymerase</keyword>
<evidence type="ECO:0000313" key="4">
    <source>
        <dbReference type="Proteomes" id="UP001152795"/>
    </source>
</evidence>
<keyword evidence="2" id="KW-0245">EGF-like domain</keyword>
<dbReference type="PROSITE" id="PS50026">
    <property type="entry name" value="EGF_3"/>
    <property type="match status" value="1"/>
</dbReference>
<dbReference type="InterPro" id="IPR000742">
    <property type="entry name" value="EGF"/>
</dbReference>
<dbReference type="Gene3D" id="2.10.25.10">
    <property type="entry name" value="Laminin"/>
    <property type="match status" value="1"/>
</dbReference>
<proteinExistence type="predicted"/>
<dbReference type="GO" id="GO:0003964">
    <property type="term" value="F:RNA-directed DNA polymerase activity"/>
    <property type="evidence" value="ECO:0007669"/>
    <property type="project" value="UniProtKB-KW"/>
</dbReference>
<keyword evidence="4" id="KW-1185">Reference proteome</keyword>
<dbReference type="PROSITE" id="PS00010">
    <property type="entry name" value="ASX_HYDROXYL"/>
    <property type="match status" value="1"/>
</dbReference>
<accession>A0A6S7HG89</accession>
<feature type="disulfide bond" evidence="2">
    <location>
        <begin position="309"/>
        <end position="318"/>
    </location>
</feature>
<evidence type="ECO:0000313" key="3">
    <source>
        <dbReference type="EMBL" id="CAB3994641.1"/>
    </source>
</evidence>
<dbReference type="GO" id="GO:0005509">
    <property type="term" value="F:calcium ion binding"/>
    <property type="evidence" value="ECO:0007669"/>
    <property type="project" value="InterPro"/>
</dbReference>
<dbReference type="PANTHER" id="PTHR33332">
    <property type="entry name" value="REVERSE TRANSCRIPTASE DOMAIN-CONTAINING PROTEIN"/>
    <property type="match status" value="1"/>
</dbReference>
<organism evidence="3 4">
    <name type="scientific">Paramuricea clavata</name>
    <name type="common">Red gorgonian</name>
    <name type="synonym">Violescent sea-whip</name>
    <dbReference type="NCBI Taxonomy" id="317549"/>
    <lineage>
        <taxon>Eukaryota</taxon>
        <taxon>Metazoa</taxon>
        <taxon>Cnidaria</taxon>
        <taxon>Anthozoa</taxon>
        <taxon>Octocorallia</taxon>
        <taxon>Malacalcyonacea</taxon>
        <taxon>Plexauridae</taxon>
        <taxon>Paramuricea</taxon>
    </lineage>
</organism>
<dbReference type="PROSITE" id="PS50878">
    <property type="entry name" value="RT_POL"/>
    <property type="match status" value="1"/>
</dbReference>
<keyword evidence="3" id="KW-0808">Transferase</keyword>
<keyword evidence="3" id="KW-0548">Nucleotidyltransferase</keyword>
<dbReference type="OrthoDB" id="5954387at2759"/>
<dbReference type="CDD" id="cd01650">
    <property type="entry name" value="RT_nLTR_like"/>
    <property type="match status" value="1"/>
</dbReference>
<dbReference type="PROSITE" id="PS01187">
    <property type="entry name" value="EGF_CA"/>
    <property type="match status" value="1"/>
</dbReference>
<dbReference type="Pfam" id="PF00078">
    <property type="entry name" value="RVT_1"/>
    <property type="match status" value="1"/>
</dbReference>
<dbReference type="SUPFAM" id="SSF56672">
    <property type="entry name" value="DNA/RNA polymerases"/>
    <property type="match status" value="1"/>
</dbReference>
<dbReference type="InterPro" id="IPR000082">
    <property type="entry name" value="SEA_dom"/>
</dbReference>